<feature type="region of interest" description="Disordered" evidence="2">
    <location>
        <begin position="858"/>
        <end position="888"/>
    </location>
</feature>
<dbReference type="EMBL" id="CAJOBC010000593">
    <property type="protein sequence ID" value="CAF3604870.1"/>
    <property type="molecule type" value="Genomic_DNA"/>
</dbReference>
<gene>
    <name evidence="5" type="ORF">GPM918_LOCUS4427</name>
    <name evidence="4" type="ORF">OVA965_LOCUS4524</name>
    <name evidence="7" type="ORF">SRO942_LOCUS4424</name>
    <name evidence="6" type="ORF">TMI583_LOCUS4522</name>
</gene>
<keyword evidence="8" id="KW-1185">Reference proteome</keyword>
<evidence type="ECO:0000313" key="8">
    <source>
        <dbReference type="Proteomes" id="UP000663829"/>
    </source>
</evidence>
<evidence type="ECO:0000313" key="7">
    <source>
        <dbReference type="EMBL" id="CAF3604870.1"/>
    </source>
</evidence>
<dbReference type="Proteomes" id="UP000682733">
    <property type="component" value="Unassembled WGS sequence"/>
</dbReference>
<dbReference type="PANTHER" id="PTHR45589">
    <property type="entry name" value="WD REPEAT DOMAIN 62, ISOFORM G"/>
    <property type="match status" value="1"/>
</dbReference>
<dbReference type="SMART" id="SM00320">
    <property type="entry name" value="WD40"/>
    <property type="match status" value="10"/>
</dbReference>
<evidence type="ECO:0000256" key="1">
    <source>
        <dbReference type="PROSITE-ProRule" id="PRU00221"/>
    </source>
</evidence>
<dbReference type="OrthoDB" id="6154712at2759"/>
<feature type="compositionally biased region" description="Polar residues" evidence="2">
    <location>
        <begin position="858"/>
        <end position="872"/>
    </location>
</feature>
<comment type="caution">
    <text evidence="5">The sequence shown here is derived from an EMBL/GenBank/DDBJ whole genome shotgun (WGS) entry which is preliminary data.</text>
</comment>
<dbReference type="PANTHER" id="PTHR45589:SF1">
    <property type="entry name" value="WD REPEAT DOMAIN 62, ISOFORM G"/>
    <property type="match status" value="1"/>
</dbReference>
<reference evidence="5" key="1">
    <citation type="submission" date="2021-02" db="EMBL/GenBank/DDBJ databases">
        <authorList>
            <person name="Nowell W R."/>
        </authorList>
    </citation>
    <scope>NUCLEOTIDE SEQUENCE</scope>
</reference>
<dbReference type="InterPro" id="IPR036322">
    <property type="entry name" value="WD40_repeat_dom_sf"/>
</dbReference>
<dbReference type="Gene3D" id="2.130.10.10">
    <property type="entry name" value="YVTN repeat-like/Quinoprotein amine dehydrogenase"/>
    <property type="match status" value="4"/>
</dbReference>
<dbReference type="Pfam" id="PF24782">
    <property type="entry name" value="WD40_MABP1-WDR62_2nd"/>
    <property type="match status" value="1"/>
</dbReference>
<dbReference type="Pfam" id="PF00400">
    <property type="entry name" value="WD40"/>
    <property type="match status" value="2"/>
</dbReference>
<evidence type="ECO:0000313" key="5">
    <source>
        <dbReference type="EMBL" id="CAF0818669.1"/>
    </source>
</evidence>
<dbReference type="InterPro" id="IPR056162">
    <property type="entry name" value="WD40_MABP1-WDR62_2nd"/>
</dbReference>
<dbReference type="InterPro" id="IPR001680">
    <property type="entry name" value="WD40_rpt"/>
</dbReference>
<feature type="domain" description="MABP1/WDR62 second WD40" evidence="3">
    <location>
        <begin position="419"/>
        <end position="762"/>
    </location>
</feature>
<evidence type="ECO:0000256" key="2">
    <source>
        <dbReference type="SAM" id="MobiDB-lite"/>
    </source>
</evidence>
<dbReference type="InterPro" id="IPR011047">
    <property type="entry name" value="Quinoprotein_ADH-like_sf"/>
</dbReference>
<keyword evidence="1" id="KW-0853">WD repeat</keyword>
<dbReference type="Proteomes" id="UP000677228">
    <property type="component" value="Unassembled WGS sequence"/>
</dbReference>
<organism evidence="5 8">
    <name type="scientific">Didymodactylos carnosus</name>
    <dbReference type="NCBI Taxonomy" id="1234261"/>
    <lineage>
        <taxon>Eukaryota</taxon>
        <taxon>Metazoa</taxon>
        <taxon>Spiralia</taxon>
        <taxon>Gnathifera</taxon>
        <taxon>Rotifera</taxon>
        <taxon>Eurotatoria</taxon>
        <taxon>Bdelloidea</taxon>
        <taxon>Philodinida</taxon>
        <taxon>Philodinidae</taxon>
        <taxon>Didymodactylos</taxon>
    </lineage>
</organism>
<feature type="repeat" description="WD" evidence="1">
    <location>
        <begin position="730"/>
        <end position="771"/>
    </location>
</feature>
<evidence type="ECO:0000313" key="4">
    <source>
        <dbReference type="EMBL" id="CAF0798616.1"/>
    </source>
</evidence>
<evidence type="ECO:0000259" key="3">
    <source>
        <dbReference type="Pfam" id="PF24782"/>
    </source>
</evidence>
<dbReference type="EMBL" id="CAJOBA010001194">
    <property type="protein sequence ID" value="CAF3581852.1"/>
    <property type="molecule type" value="Genomic_DNA"/>
</dbReference>
<dbReference type="EMBL" id="CAJNOK010001194">
    <property type="protein sequence ID" value="CAF0798616.1"/>
    <property type="molecule type" value="Genomic_DNA"/>
</dbReference>
<dbReference type="PROSITE" id="PS50294">
    <property type="entry name" value="WD_REPEATS_REGION"/>
    <property type="match status" value="1"/>
</dbReference>
<dbReference type="Proteomes" id="UP000663829">
    <property type="component" value="Unassembled WGS sequence"/>
</dbReference>
<sequence>MRHKRITIDNSTISSLSKNSTIKLIKPAKLLRRLANNKKDETKLKHIPECRISPVPSIPLFSTTTPQDSILSTSSSHSIILPTSSSSVIRRKMTSYSALKRKVQRQTDLYTSSRFQVNLEHVLGFTSISNSLVSQNRTTLAYAAGSSVVLYNIASQKQDFIINNARKAITSLSLSSDGKFLVTGECGHEPKVRVWDVNDKSQCVELGDHKFAIDCVVRRIAFAEDGSYFVTVGNRHVKFWYLAAPSLEVIPLKGRLAILAERKDNIFTDVVCGRGDCANMTYTITHNGLVSQFNEHRQICAEKDLKEKANCLAIGDTLLIVGCSNGSIFLFSTQNLDYIMSLPRPHYLGVDIGFIQSLDQLIYPQNTQYFPDAIALCLDEDNSIVTCFYSDHSFYIWDITYEESVKKLDSHLYHSACGWSIEPYSTQFQMFSLSPLLQHLSFITCSSDNSIRFWSLNSSTTTLLSKSTNIFSKELMKIIYLDDDHSKLCDSQTSQERSESSIKTGGRCLKISPDGLSIAIGDRNGNIRIFDLILLKQKFIIEAHDSEVLSIDYSQPEMGFYFLASSSRDRFVHIFDPIKDYQLIATLDDHSAAITAVRFSSIISSLTMTMQLISCSADKSLIFRTITKNENGKYQFIRSNNIVEKQTFYDMVVDRKRNEVSTACQDRMIRVYNTLDGKRVRTCKGSVGDSDTGYLIKIDLHTSGRYVATSCSNKCVYIWDIISNECIASLCGHSEIVTDIKFSQDGNYLYTISGDSCIFVWNTSELAIVPTSLQTPPLPSQLKNNDVETSIIEEKVKYIQNTKQMPEIVNDEHQPLLKRQRSLWETAEPHISIFDSQLFTKNKQQSLSNIITEENSTVKMTDSTSSQGSLSQDEIGDESFVDESKQGI</sequence>
<proteinExistence type="predicted"/>
<protein>
    <recommendedName>
        <fullName evidence="3">MABP1/WDR62 second WD40 domain-containing protein</fullName>
    </recommendedName>
</protein>
<dbReference type="SUPFAM" id="SSF50978">
    <property type="entry name" value="WD40 repeat-like"/>
    <property type="match status" value="1"/>
</dbReference>
<accession>A0A813U4M5</accession>
<dbReference type="EMBL" id="CAJNOQ010000594">
    <property type="protein sequence ID" value="CAF0818669.1"/>
    <property type="molecule type" value="Genomic_DNA"/>
</dbReference>
<dbReference type="PROSITE" id="PS50082">
    <property type="entry name" value="WD_REPEATS_2"/>
    <property type="match status" value="1"/>
</dbReference>
<dbReference type="InterPro" id="IPR052779">
    <property type="entry name" value="WDR62"/>
</dbReference>
<name>A0A813U4M5_9BILA</name>
<dbReference type="AlphaFoldDB" id="A0A813U4M5"/>
<dbReference type="SUPFAM" id="SSF50998">
    <property type="entry name" value="Quinoprotein alcohol dehydrogenase-like"/>
    <property type="match status" value="1"/>
</dbReference>
<evidence type="ECO:0000313" key="6">
    <source>
        <dbReference type="EMBL" id="CAF3581852.1"/>
    </source>
</evidence>
<dbReference type="InterPro" id="IPR015943">
    <property type="entry name" value="WD40/YVTN_repeat-like_dom_sf"/>
</dbReference>
<dbReference type="Proteomes" id="UP000681722">
    <property type="component" value="Unassembled WGS sequence"/>
</dbReference>